<proteinExistence type="predicted"/>
<accession>A0A432MAK3</accession>
<gene>
    <name evidence="1" type="ORF">EKH80_02810</name>
</gene>
<reference evidence="1 2" key="1">
    <citation type="submission" date="2018-12" db="EMBL/GenBank/DDBJ databases">
        <title>Dyella dinghuensis sp. nov. DHOA06 and Dyella choica sp. nov. 4M-K27, isolated from forest soil.</title>
        <authorList>
            <person name="Qiu L.-H."/>
            <person name="Gao Z.-H."/>
        </authorList>
    </citation>
    <scope>NUCLEOTIDE SEQUENCE [LARGE SCALE GENOMIC DNA]</scope>
    <source>
        <strain evidence="1 2">4M-K27</strain>
    </source>
</reference>
<name>A0A432MAK3_9GAMM</name>
<evidence type="ECO:0000313" key="2">
    <source>
        <dbReference type="Proteomes" id="UP000274358"/>
    </source>
</evidence>
<dbReference type="AlphaFoldDB" id="A0A432MAK3"/>
<keyword evidence="2" id="KW-1185">Reference proteome</keyword>
<organism evidence="1 2">
    <name type="scientific">Dyella choica</name>
    <dbReference type="NCBI Taxonomy" id="1927959"/>
    <lineage>
        <taxon>Bacteria</taxon>
        <taxon>Pseudomonadati</taxon>
        <taxon>Pseudomonadota</taxon>
        <taxon>Gammaproteobacteria</taxon>
        <taxon>Lysobacterales</taxon>
        <taxon>Rhodanobacteraceae</taxon>
        <taxon>Dyella</taxon>
    </lineage>
</organism>
<dbReference type="OrthoDB" id="6024499at2"/>
<comment type="caution">
    <text evidence="1">The sequence shown here is derived from an EMBL/GenBank/DDBJ whole genome shotgun (WGS) entry which is preliminary data.</text>
</comment>
<dbReference type="RefSeq" id="WP_126683220.1">
    <property type="nucleotide sequence ID" value="NZ_RYYV01000002.1"/>
</dbReference>
<protein>
    <submittedName>
        <fullName evidence="1">Uncharacterized protein</fullName>
    </submittedName>
</protein>
<dbReference type="Proteomes" id="UP000274358">
    <property type="component" value="Unassembled WGS sequence"/>
</dbReference>
<evidence type="ECO:0000313" key="1">
    <source>
        <dbReference type="EMBL" id="RUL78761.1"/>
    </source>
</evidence>
<sequence length="151" mass="16667">MSKKSQDIVGFIANLMPLYTHAAVDGQTCALSMLDGTLVAPIVDPNMDPLDDDGWLTVYWQGNPERRTEVSATIFASQAVLRYIELRSAGLPSDTFRSERDHLAEHFQFKTGATLYFAQGYVESENTARLKRWGGRIASGLASVVAKHFGL</sequence>
<dbReference type="EMBL" id="RYYV01000002">
    <property type="protein sequence ID" value="RUL78761.1"/>
    <property type="molecule type" value="Genomic_DNA"/>
</dbReference>